<dbReference type="AlphaFoldDB" id="A0A1G8KAD5"/>
<dbReference type="EMBL" id="FNDG01000016">
    <property type="protein sequence ID" value="SDI39800.1"/>
    <property type="molecule type" value="Genomic_DNA"/>
</dbReference>
<evidence type="ECO:0000313" key="3">
    <source>
        <dbReference type="Proteomes" id="UP000198606"/>
    </source>
</evidence>
<name>A0A1G8KAD5_9GAMM</name>
<protein>
    <submittedName>
        <fullName evidence="2">Uncharacterized protein</fullName>
    </submittedName>
</protein>
<dbReference type="InterPro" id="IPR011066">
    <property type="entry name" value="MscS_channel_C_sf"/>
</dbReference>
<dbReference type="STRING" id="29435.SAMN05216588_11630"/>
<gene>
    <name evidence="2" type="ORF">SAMN05216588_11630</name>
</gene>
<sequence>MLSSDYNQYMDIQQEINLQLLDALREMQVRFALPRRDLRLVGERTPTLQVAGLPQQAEPEVNEHDQRLPRFS</sequence>
<feature type="region of interest" description="Disordered" evidence="1">
    <location>
        <begin position="51"/>
        <end position="72"/>
    </location>
</feature>
<reference evidence="2 3" key="1">
    <citation type="submission" date="2016-10" db="EMBL/GenBank/DDBJ databases">
        <authorList>
            <person name="de Groot N.N."/>
        </authorList>
    </citation>
    <scope>NUCLEOTIDE SEQUENCE [LARGE SCALE GENOMIC DNA]</scope>
    <source>
        <strain evidence="2 3">LMG 18387</strain>
    </source>
</reference>
<dbReference type="SUPFAM" id="SSF82689">
    <property type="entry name" value="Mechanosensitive channel protein MscS (YggB), C-terminal domain"/>
    <property type="match status" value="1"/>
</dbReference>
<proteinExistence type="predicted"/>
<feature type="compositionally biased region" description="Basic and acidic residues" evidence="1">
    <location>
        <begin position="61"/>
        <end position="72"/>
    </location>
</feature>
<evidence type="ECO:0000256" key="1">
    <source>
        <dbReference type="SAM" id="MobiDB-lite"/>
    </source>
</evidence>
<organism evidence="2 3">
    <name type="scientific">Phytopseudomonas flavescens</name>
    <dbReference type="NCBI Taxonomy" id="29435"/>
    <lineage>
        <taxon>Bacteria</taxon>
        <taxon>Pseudomonadati</taxon>
        <taxon>Pseudomonadota</taxon>
        <taxon>Gammaproteobacteria</taxon>
        <taxon>Pseudomonadales</taxon>
        <taxon>Pseudomonadaceae</taxon>
        <taxon>Phytopseudomonas</taxon>
    </lineage>
</organism>
<dbReference type="GO" id="GO:0016020">
    <property type="term" value="C:membrane"/>
    <property type="evidence" value="ECO:0007669"/>
    <property type="project" value="InterPro"/>
</dbReference>
<evidence type="ECO:0000313" key="2">
    <source>
        <dbReference type="EMBL" id="SDI39800.1"/>
    </source>
</evidence>
<dbReference type="Proteomes" id="UP000198606">
    <property type="component" value="Unassembled WGS sequence"/>
</dbReference>
<accession>A0A1G8KAD5</accession>